<dbReference type="Pfam" id="PF13339">
    <property type="entry name" value="AATF-Che1"/>
    <property type="match status" value="1"/>
</dbReference>
<evidence type="ECO:0000256" key="1">
    <source>
        <dbReference type="ARBA" id="ARBA00008966"/>
    </source>
</evidence>
<accession>A0A3M6TD33</accession>
<evidence type="ECO:0000259" key="3">
    <source>
        <dbReference type="Pfam" id="PF08164"/>
    </source>
</evidence>
<dbReference type="STRING" id="46731.A0A3M6TD33"/>
<evidence type="ECO:0000259" key="4">
    <source>
        <dbReference type="Pfam" id="PF13339"/>
    </source>
</evidence>
<feature type="compositionally biased region" description="Basic and acidic residues" evidence="2">
    <location>
        <begin position="243"/>
        <end position="254"/>
    </location>
</feature>
<proteinExistence type="inferred from homology"/>
<evidence type="ECO:0000256" key="2">
    <source>
        <dbReference type="SAM" id="MobiDB-lite"/>
    </source>
</evidence>
<feature type="compositionally biased region" description="Polar residues" evidence="2">
    <location>
        <begin position="216"/>
        <end position="227"/>
    </location>
</feature>
<dbReference type="InterPro" id="IPR039223">
    <property type="entry name" value="AATF/Bfr2"/>
</dbReference>
<dbReference type="OrthoDB" id="5783963at2759"/>
<feature type="region of interest" description="Disordered" evidence="2">
    <location>
        <begin position="73"/>
        <end position="104"/>
    </location>
</feature>
<feature type="compositionally biased region" description="Acidic residues" evidence="2">
    <location>
        <begin position="161"/>
        <end position="174"/>
    </location>
</feature>
<feature type="region of interest" description="Disordered" evidence="2">
    <location>
        <begin position="336"/>
        <end position="426"/>
    </location>
</feature>
<feature type="compositionally biased region" description="Acidic residues" evidence="2">
    <location>
        <begin position="89"/>
        <end position="102"/>
    </location>
</feature>
<dbReference type="InterPro" id="IPR012617">
    <property type="entry name" value="AATF_C"/>
</dbReference>
<comment type="similarity">
    <text evidence="1">Belongs to the AATF family.</text>
</comment>
<sequence length="620" mass="70305">MASLAEQLRALSNPEPSRIDLDEDEFDVTRAQTIKKAIDSEDFEDQEAPVANNLRKKTATLLQDVDKKYAGHKISRAQLEASRGHDAGSDEEEEHDEEEESESNSVIFKIQFARFLYLNTISLCIDYLNGVGKPEDDDDINSKEDNTDGSENQVEGVTFSDDNDDENVDNDEEDSLHSGTENESEEEFSSAGEDSDINGAVGKSDDDDIEEDEDMGNNTIQQFSSTSLKEDIEKGTAAKHQLSKSEEQFPKDTVGRPSANCLWDSFLEMRIRLQKALLIANRLPQHDQHASLNFSGDKNLKETYKEGRKSVAKLLGNLLWIQEKLLDQNPDTKDILYSGKESSKSAGQRSDEDEEIPSDTEDEKSDNDDEKSDNDDEKSDNDDEKSNNEDDEDDNAGNKDQVNGKQTEGSLKLPAKRKHELVRDEQKNKVQSKVMLILLSAHCCIQHMSLLCCIVSASEYADCICKRHAALKDFRDSTISKWSEKTRLASGKINSKTFGSFDRSALAQINHILSDKGRLTKRTQLKRTSYRVLGKSEKEEIQDMDSNKEQSDLHLKDYDEEIFDDDDFYHQLLREFIEQRTSGNTNNPIEMGRQWLALQKLRRKVKKKVDTKASKGRKIR</sequence>
<dbReference type="Pfam" id="PF08164">
    <property type="entry name" value="TRAUB"/>
    <property type="match status" value="1"/>
</dbReference>
<feature type="region of interest" description="Disordered" evidence="2">
    <location>
        <begin position="1"/>
        <end position="25"/>
    </location>
</feature>
<feature type="compositionally biased region" description="Acidic residues" evidence="2">
    <location>
        <begin position="351"/>
        <end position="395"/>
    </location>
</feature>
<feature type="domain" description="Apoptosis-antagonizing transcription factor C-terminal" evidence="3">
    <location>
        <begin position="569"/>
        <end position="620"/>
    </location>
</feature>
<evidence type="ECO:0000313" key="5">
    <source>
        <dbReference type="EMBL" id="RMX39154.1"/>
    </source>
</evidence>
<dbReference type="PANTHER" id="PTHR15565">
    <property type="entry name" value="AATF PROTEIN APOPTOSIS ANTAGONIZING TRANSCRIPTION FACTOR"/>
    <property type="match status" value="1"/>
</dbReference>
<feature type="compositionally biased region" description="Polar residues" evidence="2">
    <location>
        <begin position="398"/>
        <end position="409"/>
    </location>
</feature>
<feature type="domain" description="AATF leucine zipper-containing" evidence="4">
    <location>
        <begin position="262"/>
        <end position="485"/>
    </location>
</feature>
<name>A0A3M6TD33_POCDA</name>
<dbReference type="EMBL" id="RCHS01003857">
    <property type="protein sequence ID" value="RMX39154.1"/>
    <property type="molecule type" value="Genomic_DNA"/>
</dbReference>
<evidence type="ECO:0008006" key="7">
    <source>
        <dbReference type="Google" id="ProtNLM"/>
    </source>
</evidence>
<keyword evidence="6" id="KW-1185">Reference proteome</keyword>
<dbReference type="GO" id="GO:0005730">
    <property type="term" value="C:nucleolus"/>
    <property type="evidence" value="ECO:0007669"/>
    <property type="project" value="TreeGrafter"/>
</dbReference>
<dbReference type="Proteomes" id="UP000275408">
    <property type="component" value="Unassembled WGS sequence"/>
</dbReference>
<feature type="compositionally biased region" description="Acidic residues" evidence="2">
    <location>
        <begin position="205"/>
        <end position="215"/>
    </location>
</feature>
<organism evidence="5 6">
    <name type="scientific">Pocillopora damicornis</name>
    <name type="common">Cauliflower coral</name>
    <name type="synonym">Millepora damicornis</name>
    <dbReference type="NCBI Taxonomy" id="46731"/>
    <lineage>
        <taxon>Eukaryota</taxon>
        <taxon>Metazoa</taxon>
        <taxon>Cnidaria</taxon>
        <taxon>Anthozoa</taxon>
        <taxon>Hexacorallia</taxon>
        <taxon>Scleractinia</taxon>
        <taxon>Astrocoeniina</taxon>
        <taxon>Pocilloporidae</taxon>
        <taxon>Pocillopora</taxon>
    </lineage>
</organism>
<evidence type="ECO:0000313" key="6">
    <source>
        <dbReference type="Proteomes" id="UP000275408"/>
    </source>
</evidence>
<protein>
    <recommendedName>
        <fullName evidence="7">Protein AATF</fullName>
    </recommendedName>
</protein>
<gene>
    <name evidence="5" type="ORF">pdam_00022912</name>
</gene>
<dbReference type="PANTHER" id="PTHR15565:SF0">
    <property type="entry name" value="PROTEIN AATF"/>
    <property type="match status" value="1"/>
</dbReference>
<feature type="compositionally biased region" description="Acidic residues" evidence="2">
    <location>
        <begin position="182"/>
        <end position="196"/>
    </location>
</feature>
<feature type="region of interest" description="Disordered" evidence="2">
    <location>
        <begin position="134"/>
        <end position="255"/>
    </location>
</feature>
<dbReference type="InterPro" id="IPR025160">
    <property type="entry name" value="AATF"/>
</dbReference>
<comment type="caution">
    <text evidence="5">The sequence shown here is derived from an EMBL/GenBank/DDBJ whole genome shotgun (WGS) entry which is preliminary data.</text>
</comment>
<reference evidence="5 6" key="1">
    <citation type="journal article" date="2018" name="Sci. Rep.">
        <title>Comparative analysis of the Pocillopora damicornis genome highlights role of immune system in coral evolution.</title>
        <authorList>
            <person name="Cunning R."/>
            <person name="Bay R.A."/>
            <person name="Gillette P."/>
            <person name="Baker A.C."/>
            <person name="Traylor-Knowles N."/>
        </authorList>
    </citation>
    <scope>NUCLEOTIDE SEQUENCE [LARGE SCALE GENOMIC DNA]</scope>
    <source>
        <strain evidence="5">RSMAS</strain>
        <tissue evidence="5">Whole animal</tissue>
    </source>
</reference>
<dbReference type="AlphaFoldDB" id="A0A3M6TD33"/>